<reference evidence="1" key="1">
    <citation type="journal article" date="2014" name="Front. Microbiol.">
        <title>High frequency of phylogenetically diverse reductive dehalogenase-homologous genes in deep subseafloor sedimentary metagenomes.</title>
        <authorList>
            <person name="Kawai M."/>
            <person name="Futagami T."/>
            <person name="Toyoda A."/>
            <person name="Takaki Y."/>
            <person name="Nishi S."/>
            <person name="Hori S."/>
            <person name="Arai W."/>
            <person name="Tsubouchi T."/>
            <person name="Morono Y."/>
            <person name="Uchiyama I."/>
            <person name="Ito T."/>
            <person name="Fujiyama A."/>
            <person name="Inagaki F."/>
            <person name="Takami H."/>
        </authorList>
    </citation>
    <scope>NUCLEOTIDE SEQUENCE</scope>
    <source>
        <strain evidence="1">Expedition CK06-06</strain>
    </source>
</reference>
<gene>
    <name evidence="1" type="ORF">S12H4_12244</name>
</gene>
<protein>
    <submittedName>
        <fullName evidence="1">Uncharacterized protein</fullName>
    </submittedName>
</protein>
<dbReference type="AlphaFoldDB" id="X1SUF7"/>
<name>X1SUF7_9ZZZZ</name>
<feature type="non-terminal residue" evidence="1">
    <location>
        <position position="1"/>
    </location>
</feature>
<evidence type="ECO:0000313" key="1">
    <source>
        <dbReference type="EMBL" id="GAI82781.1"/>
    </source>
</evidence>
<organism evidence="1">
    <name type="scientific">marine sediment metagenome</name>
    <dbReference type="NCBI Taxonomy" id="412755"/>
    <lineage>
        <taxon>unclassified sequences</taxon>
        <taxon>metagenomes</taxon>
        <taxon>ecological metagenomes</taxon>
    </lineage>
</organism>
<sequence length="39" mass="4557">IVKVGTEKSSRGGFPRSYYGLVEENLDSPLWLNPYRKYH</sequence>
<comment type="caution">
    <text evidence="1">The sequence shown here is derived from an EMBL/GenBank/DDBJ whole genome shotgun (WGS) entry which is preliminary data.</text>
</comment>
<dbReference type="EMBL" id="BARW01005743">
    <property type="protein sequence ID" value="GAI82781.1"/>
    <property type="molecule type" value="Genomic_DNA"/>
</dbReference>
<proteinExistence type="predicted"/>
<accession>X1SUF7</accession>